<accession>F3FQF3</accession>
<proteinExistence type="predicted"/>
<dbReference type="HOGENOM" id="CLU_3404987_0_0_6"/>
<evidence type="ECO:0000313" key="1">
    <source>
        <dbReference type="EMBL" id="EGH32445.1"/>
    </source>
</evidence>
<organism evidence="1 2">
    <name type="scientific">Pseudomonas syringae pv. japonica str. M301072</name>
    <dbReference type="NCBI Taxonomy" id="629262"/>
    <lineage>
        <taxon>Bacteria</taxon>
        <taxon>Pseudomonadati</taxon>
        <taxon>Pseudomonadota</taxon>
        <taxon>Gammaproteobacteria</taxon>
        <taxon>Pseudomonadales</taxon>
        <taxon>Pseudomonadaceae</taxon>
        <taxon>Pseudomonas</taxon>
        <taxon>Pseudomonas syringae</taxon>
    </lineage>
</organism>
<reference evidence="1 2" key="1">
    <citation type="journal article" date="2011" name="PLoS Pathog.">
        <title>Dynamic evolution of pathogenicity revealed by sequencing and comparative genomics of 19 Pseudomonas syringae isolates.</title>
        <authorList>
            <person name="Baltrus D.A."/>
            <person name="Nishimura M.T."/>
            <person name="Romanchuk A."/>
            <person name="Chang J.H."/>
            <person name="Mukhtar M.S."/>
            <person name="Cherkis K."/>
            <person name="Roach J."/>
            <person name="Grant S.R."/>
            <person name="Jones C.D."/>
            <person name="Dangl J.L."/>
        </authorList>
    </citation>
    <scope>NUCLEOTIDE SEQUENCE [LARGE SCALE GENOMIC DNA]</scope>
    <source>
        <strain evidence="2">M301072PT</strain>
    </source>
</reference>
<gene>
    <name evidence="1" type="ORF">PSYJA_27184</name>
</gene>
<comment type="caution">
    <text evidence="1">The sequence shown here is derived from an EMBL/GenBank/DDBJ whole genome shotgun (WGS) entry which is preliminary data.</text>
</comment>
<dbReference type="AlphaFoldDB" id="F3FQF3"/>
<name>F3FQF3_PSESX</name>
<sequence length="30" mass="3508">MGLSVIGIWMTVVDCQNHYRIIQWAETSKQ</sequence>
<dbReference type="EMBL" id="AEAH01001233">
    <property type="protein sequence ID" value="EGH32445.1"/>
    <property type="molecule type" value="Genomic_DNA"/>
</dbReference>
<dbReference type="Proteomes" id="UP000004471">
    <property type="component" value="Unassembled WGS sequence"/>
</dbReference>
<evidence type="ECO:0000313" key="2">
    <source>
        <dbReference type="Proteomes" id="UP000004471"/>
    </source>
</evidence>
<protein>
    <submittedName>
        <fullName evidence="1">Uncharacterized protein</fullName>
    </submittedName>
</protein>